<organism evidence="10 11">
    <name type="scientific">Hyaloscypha variabilis (strain UAMH 11265 / GT02V1 / F)</name>
    <name type="common">Meliniomyces variabilis</name>
    <dbReference type="NCBI Taxonomy" id="1149755"/>
    <lineage>
        <taxon>Eukaryota</taxon>
        <taxon>Fungi</taxon>
        <taxon>Dikarya</taxon>
        <taxon>Ascomycota</taxon>
        <taxon>Pezizomycotina</taxon>
        <taxon>Leotiomycetes</taxon>
        <taxon>Helotiales</taxon>
        <taxon>Hyaloscyphaceae</taxon>
        <taxon>Hyaloscypha</taxon>
        <taxon>Hyaloscypha variabilis</taxon>
    </lineage>
</organism>
<dbReference type="Pfam" id="PF14604">
    <property type="entry name" value="SH3_9"/>
    <property type="match status" value="1"/>
</dbReference>
<dbReference type="SMART" id="SM00326">
    <property type="entry name" value="SH3"/>
    <property type="match status" value="1"/>
</dbReference>
<feature type="transmembrane region" description="Helical" evidence="8">
    <location>
        <begin position="163"/>
        <end position="184"/>
    </location>
</feature>
<keyword evidence="5 8" id="KW-0472">Membrane</keyword>
<name>A0A2J6S9R5_HYAVF</name>
<feature type="compositionally biased region" description="Low complexity" evidence="7">
    <location>
        <begin position="490"/>
        <end position="503"/>
    </location>
</feature>
<dbReference type="SUPFAM" id="SSF50044">
    <property type="entry name" value="SH3-domain"/>
    <property type="match status" value="1"/>
</dbReference>
<feature type="compositionally biased region" description="Low complexity" evidence="7">
    <location>
        <begin position="556"/>
        <end position="567"/>
    </location>
</feature>
<dbReference type="GO" id="GO:0016020">
    <property type="term" value="C:membrane"/>
    <property type="evidence" value="ECO:0007669"/>
    <property type="project" value="UniProtKB-SubCell"/>
</dbReference>
<feature type="region of interest" description="Disordered" evidence="7">
    <location>
        <begin position="135"/>
        <end position="159"/>
    </location>
</feature>
<evidence type="ECO:0000256" key="2">
    <source>
        <dbReference type="ARBA" id="ARBA00022443"/>
    </source>
</evidence>
<dbReference type="AlphaFoldDB" id="A0A2J6S9R5"/>
<keyword evidence="3 8" id="KW-0812">Transmembrane</keyword>
<evidence type="ECO:0000256" key="1">
    <source>
        <dbReference type="ARBA" id="ARBA00004167"/>
    </source>
</evidence>
<sequence>MVHEYFHRRHARQGNPFAEAASAIAQAFGGHDQVQQSTIVSIVYVTATPTFTGAIGGYSTKGPVVVTTKTPDATINTSPPDEGATNSGIQVDGKTSSSTTMPTAILPSKTSVAPSASLIVDTSSSSSTKVVAQTSGTSVSAASATSSNTTSSSSGGMSTAGKAGLAIGLLLLVGAVLSIILFCFKKRREQRERMDDEKHEFGDMTRQASQRTTPPNAPRLSLRPVTQFLPNLGEKRQSKGNALNMGRPLPAHPQNADRPSTAQSNRENPFGNHAEAIDPTNARGPEIVQGMGPGGEVLTGATAAAAVAGLKRGASKRGFGPSPIDLTKKAPFAGPPSPAHTEFSVSSDSGAPNQVASASGAAIAAAGGPINSAVHRVQLDFKPSMDDELELRAGQLIRLLHEYDDGWALCIRLDRSQQGVVPRTCLSTRPVKPRPQQNGPRGPPPPGMRVPQQQPRPMSPSGRPMTPNGQHPRPMSPSQQRPMTPNGQHPRPMSPSMQRPMTPNGQHPRPMSPSQQRPMQGRPGSPSQMQARRNSPPGPSAMNPQYSPSNSPPGPGFASGSPPNNSPIGRKPVPGQAM</sequence>
<feature type="domain" description="SH3" evidence="9">
    <location>
        <begin position="370"/>
        <end position="431"/>
    </location>
</feature>
<keyword evidence="4 8" id="KW-1133">Transmembrane helix</keyword>
<feature type="compositionally biased region" description="Low complexity" evidence="7">
    <location>
        <begin position="449"/>
        <end position="464"/>
    </location>
</feature>
<dbReference type="PANTHER" id="PTHR15549">
    <property type="entry name" value="PAIRED IMMUNOGLOBULIN-LIKE TYPE 2 RECEPTOR"/>
    <property type="match status" value="1"/>
</dbReference>
<feature type="compositionally biased region" description="Polar residues" evidence="7">
    <location>
        <begin position="476"/>
        <end position="487"/>
    </location>
</feature>
<keyword evidence="2 6" id="KW-0728">SH3 domain</keyword>
<evidence type="ECO:0000256" key="3">
    <source>
        <dbReference type="ARBA" id="ARBA00022692"/>
    </source>
</evidence>
<keyword evidence="11" id="KW-1185">Reference proteome</keyword>
<comment type="subcellular location">
    <subcellularLocation>
        <location evidence="1">Membrane</location>
        <topology evidence="1">Single-pass membrane protein</topology>
    </subcellularLocation>
</comment>
<reference evidence="10 11" key="1">
    <citation type="submission" date="2016-04" db="EMBL/GenBank/DDBJ databases">
        <title>A degradative enzymes factory behind the ericoid mycorrhizal symbiosis.</title>
        <authorList>
            <consortium name="DOE Joint Genome Institute"/>
            <person name="Martino E."/>
            <person name="Morin E."/>
            <person name="Grelet G."/>
            <person name="Kuo A."/>
            <person name="Kohler A."/>
            <person name="Daghino S."/>
            <person name="Barry K."/>
            <person name="Choi C."/>
            <person name="Cichocki N."/>
            <person name="Clum A."/>
            <person name="Copeland A."/>
            <person name="Hainaut M."/>
            <person name="Haridas S."/>
            <person name="Labutti K."/>
            <person name="Lindquist E."/>
            <person name="Lipzen A."/>
            <person name="Khouja H.-R."/>
            <person name="Murat C."/>
            <person name="Ohm R."/>
            <person name="Olson A."/>
            <person name="Spatafora J."/>
            <person name="Veneault-Fourrey C."/>
            <person name="Henrissat B."/>
            <person name="Grigoriev I."/>
            <person name="Martin F."/>
            <person name="Perotto S."/>
        </authorList>
    </citation>
    <scope>NUCLEOTIDE SEQUENCE [LARGE SCALE GENOMIC DNA]</scope>
    <source>
        <strain evidence="10 11">F</strain>
    </source>
</reference>
<feature type="compositionally biased region" description="Polar residues" evidence="7">
    <location>
        <begin position="73"/>
        <end position="107"/>
    </location>
</feature>
<dbReference type="GO" id="GO:0071944">
    <property type="term" value="C:cell periphery"/>
    <property type="evidence" value="ECO:0007669"/>
    <property type="project" value="UniProtKB-ARBA"/>
</dbReference>
<dbReference type="InterPro" id="IPR051694">
    <property type="entry name" value="Immunoregulatory_rcpt-like"/>
</dbReference>
<protein>
    <recommendedName>
        <fullName evidence="9">SH3 domain-containing protein</fullName>
    </recommendedName>
</protein>
<accession>A0A2J6S9R5</accession>
<dbReference type="InterPro" id="IPR001452">
    <property type="entry name" value="SH3_domain"/>
</dbReference>
<feature type="compositionally biased region" description="Basic and acidic residues" evidence="7">
    <location>
        <begin position="191"/>
        <end position="203"/>
    </location>
</feature>
<feature type="compositionally biased region" description="Polar residues" evidence="7">
    <location>
        <begin position="257"/>
        <end position="267"/>
    </location>
</feature>
<evidence type="ECO:0000256" key="8">
    <source>
        <dbReference type="SAM" id="Phobius"/>
    </source>
</evidence>
<dbReference type="Gene3D" id="2.30.30.40">
    <property type="entry name" value="SH3 Domains"/>
    <property type="match status" value="1"/>
</dbReference>
<evidence type="ECO:0000313" key="11">
    <source>
        <dbReference type="Proteomes" id="UP000235786"/>
    </source>
</evidence>
<dbReference type="OrthoDB" id="5340910at2759"/>
<dbReference type="STRING" id="1149755.A0A2J6S9R5"/>
<dbReference type="Proteomes" id="UP000235786">
    <property type="component" value="Unassembled WGS sequence"/>
</dbReference>
<dbReference type="CDD" id="cd11854">
    <property type="entry name" value="SH3_Fus1p"/>
    <property type="match status" value="1"/>
</dbReference>
<feature type="region of interest" description="Disordered" evidence="7">
    <location>
        <begin position="332"/>
        <end position="351"/>
    </location>
</feature>
<evidence type="ECO:0000256" key="5">
    <source>
        <dbReference type="ARBA" id="ARBA00023136"/>
    </source>
</evidence>
<gene>
    <name evidence="10" type="ORF">L207DRAFT_159131</name>
</gene>
<dbReference type="InterPro" id="IPR035521">
    <property type="entry name" value="Fus1_SH3"/>
</dbReference>
<proteinExistence type="predicted"/>
<evidence type="ECO:0000256" key="7">
    <source>
        <dbReference type="SAM" id="MobiDB-lite"/>
    </source>
</evidence>
<evidence type="ECO:0000313" key="10">
    <source>
        <dbReference type="EMBL" id="PMD47503.1"/>
    </source>
</evidence>
<evidence type="ECO:0000256" key="6">
    <source>
        <dbReference type="PROSITE-ProRule" id="PRU00192"/>
    </source>
</evidence>
<dbReference type="PROSITE" id="PS50002">
    <property type="entry name" value="SH3"/>
    <property type="match status" value="1"/>
</dbReference>
<feature type="region of interest" description="Disordered" evidence="7">
    <location>
        <begin position="424"/>
        <end position="578"/>
    </location>
</feature>
<evidence type="ECO:0000256" key="4">
    <source>
        <dbReference type="ARBA" id="ARBA00022989"/>
    </source>
</evidence>
<dbReference type="InterPro" id="IPR036028">
    <property type="entry name" value="SH3-like_dom_sf"/>
</dbReference>
<feature type="region of interest" description="Disordered" evidence="7">
    <location>
        <begin position="72"/>
        <end position="107"/>
    </location>
</feature>
<dbReference type="EMBL" id="KZ613938">
    <property type="protein sequence ID" value="PMD47503.1"/>
    <property type="molecule type" value="Genomic_DNA"/>
</dbReference>
<feature type="region of interest" description="Disordered" evidence="7">
    <location>
        <begin position="191"/>
        <end position="288"/>
    </location>
</feature>
<evidence type="ECO:0000259" key="9">
    <source>
        <dbReference type="PROSITE" id="PS50002"/>
    </source>
</evidence>